<dbReference type="InterPro" id="IPR039273">
    <property type="entry name" value="TEPSIN"/>
</dbReference>
<sequence>MEILKGAQTAVNFASYFPLLHKATADNDTPCPGYVYDEIIKLSYASAGHRCHLVDFLLSRLQASGCCGKQKVVSVMKHLTDKGHAGVRQLLRIKDTAIRAIAGGGAA</sequence>
<dbReference type="RefSeq" id="XP_018016241.1">
    <property type="nucleotide sequence ID" value="XM_018160752.2"/>
</dbReference>
<protein>
    <submittedName>
        <fullName evidence="2">AP-4 complex accessory subunit tepsin</fullName>
    </submittedName>
</protein>
<dbReference type="OrthoDB" id="118154at2759"/>
<reference evidence="2" key="1">
    <citation type="submission" date="2025-08" db="UniProtKB">
        <authorList>
            <consortium name="RefSeq"/>
        </authorList>
    </citation>
    <scope>IDENTIFICATION</scope>
</reference>
<dbReference type="InterPro" id="IPR008942">
    <property type="entry name" value="ENTH_VHS"/>
</dbReference>
<feature type="non-terminal residue" evidence="2">
    <location>
        <position position="107"/>
    </location>
</feature>
<dbReference type="SUPFAM" id="SSF48464">
    <property type="entry name" value="ENTH/VHS domain"/>
    <property type="match status" value="1"/>
</dbReference>
<dbReference type="AlphaFoldDB" id="A0A8B7NT95"/>
<keyword evidence="1" id="KW-1185">Reference proteome</keyword>
<evidence type="ECO:0000313" key="2">
    <source>
        <dbReference type="RefSeq" id="XP_018016241.1"/>
    </source>
</evidence>
<dbReference type="Gene3D" id="1.25.40.90">
    <property type="match status" value="1"/>
</dbReference>
<dbReference type="PANTHER" id="PTHR21514:SF0">
    <property type="entry name" value="AP-4 COMPLEX ACCESSORY SUBUNIT TEPSIN"/>
    <property type="match status" value="1"/>
</dbReference>
<name>A0A8B7NT95_HYAAZ</name>
<dbReference type="GO" id="GO:0032588">
    <property type="term" value="C:trans-Golgi network membrane"/>
    <property type="evidence" value="ECO:0007669"/>
    <property type="project" value="TreeGrafter"/>
</dbReference>
<dbReference type="OMA" id="ADNDTPC"/>
<accession>A0A8B7NT95</accession>
<organism evidence="1 2">
    <name type="scientific">Hyalella azteca</name>
    <name type="common">Amphipod</name>
    <dbReference type="NCBI Taxonomy" id="294128"/>
    <lineage>
        <taxon>Eukaryota</taxon>
        <taxon>Metazoa</taxon>
        <taxon>Ecdysozoa</taxon>
        <taxon>Arthropoda</taxon>
        <taxon>Crustacea</taxon>
        <taxon>Multicrustacea</taxon>
        <taxon>Malacostraca</taxon>
        <taxon>Eumalacostraca</taxon>
        <taxon>Peracarida</taxon>
        <taxon>Amphipoda</taxon>
        <taxon>Senticaudata</taxon>
        <taxon>Talitrida</taxon>
        <taxon>Talitroidea</taxon>
        <taxon>Hyalellidae</taxon>
        <taxon>Hyalella</taxon>
    </lineage>
</organism>
<dbReference type="GeneID" id="108672986"/>
<proteinExistence type="predicted"/>
<dbReference type="PANTHER" id="PTHR21514">
    <property type="entry name" value="AP-4 COMPLEX ACCESSORY SUBUNIT TEPSIN"/>
    <property type="match status" value="1"/>
</dbReference>
<dbReference type="Proteomes" id="UP000694843">
    <property type="component" value="Unplaced"/>
</dbReference>
<evidence type="ECO:0000313" key="1">
    <source>
        <dbReference type="Proteomes" id="UP000694843"/>
    </source>
</evidence>
<dbReference type="KEGG" id="hazt:108672986"/>
<gene>
    <name evidence="2" type="primary">LOC108672986</name>
</gene>